<sequence length="234" mass="26741">MVLGKISSLLPNSQILTKVKIVDIRRKESEEGAVFYIGTMVDKDGVANFITTIPLEKEKCYEIFGRVTEEKSVRIVEKIIKGVKYPREIPEIPKEQLYNRGEVLDVKVPAILEVSQSTIFVNYYCRICRGIVETKIKPRGMVYICRNCGEIEPDDVDVKIKVFGRIHFGTSSKRCYIPPATLEQFMPGILDMLEEYGIDDTIREICLKLNGKTFLVRGFEGKEGNYIITEMEDI</sequence>
<reference evidence="1 2" key="1">
    <citation type="journal article" date="2015" name="Int. J. Syst. Evol. Microbiol.">
        <title>M ethanocaldococcus bathoardescens sp. nov., a hyperthermophilic methanogen isolated from a volcanically active deep-sea hydrothermal vent.</title>
        <authorList>
            <person name="Stewart L.C."/>
            <person name="Jung J.H."/>
            <person name="Kim Y.T."/>
            <person name="Kwon S.W."/>
            <person name="Park C.S."/>
            <person name="Holden J.F."/>
        </authorList>
    </citation>
    <scope>NUCLEOTIDE SEQUENCE [LARGE SCALE GENOMIC DNA]</scope>
    <source>
        <strain evidence="1 2">JH146</strain>
    </source>
</reference>
<name>A0A076LE64_9EURY</name>
<accession>A0A076LE64</accession>
<protein>
    <submittedName>
        <fullName evidence="1">Uncharacterized protein</fullName>
    </submittedName>
</protein>
<evidence type="ECO:0000313" key="1">
    <source>
        <dbReference type="EMBL" id="AIJ05077.1"/>
    </source>
</evidence>
<dbReference type="OrthoDB" id="63269at2157"/>
<dbReference type="Proteomes" id="UP000028781">
    <property type="component" value="Chromosome"/>
</dbReference>
<dbReference type="STRING" id="1301915.JH146_0226"/>
<dbReference type="EMBL" id="CP009149">
    <property type="protein sequence ID" value="AIJ05077.1"/>
    <property type="molecule type" value="Genomic_DNA"/>
</dbReference>
<keyword evidence="2" id="KW-1185">Reference proteome</keyword>
<dbReference type="KEGG" id="mjh:JH146_0226"/>
<evidence type="ECO:0000313" key="2">
    <source>
        <dbReference type="Proteomes" id="UP000028781"/>
    </source>
</evidence>
<dbReference type="HOGENOM" id="CLU_1182896_0_0_2"/>
<gene>
    <name evidence="1" type="ORF">JH146_0226</name>
</gene>
<organism evidence="1 2">
    <name type="scientific">Methanocaldococcus bathoardescens</name>
    <dbReference type="NCBI Taxonomy" id="1301915"/>
    <lineage>
        <taxon>Archaea</taxon>
        <taxon>Methanobacteriati</taxon>
        <taxon>Methanobacteriota</taxon>
        <taxon>Methanomada group</taxon>
        <taxon>Methanococci</taxon>
        <taxon>Methanococcales</taxon>
        <taxon>Methanocaldococcaceae</taxon>
        <taxon>Methanocaldococcus</taxon>
    </lineage>
</organism>
<dbReference type="RefSeq" id="WP_048201283.1">
    <property type="nucleotide sequence ID" value="NZ_CP009149.1"/>
</dbReference>
<dbReference type="GeneID" id="24890818"/>
<proteinExistence type="predicted"/>
<dbReference type="AlphaFoldDB" id="A0A076LE64"/>